<comment type="caution">
    <text evidence="5">The sequence shown here is derived from an EMBL/GenBank/DDBJ whole genome shotgun (WGS) entry which is preliminary data.</text>
</comment>
<dbReference type="InterPro" id="IPR004381">
    <property type="entry name" value="Glycerate_kinase"/>
</dbReference>
<evidence type="ECO:0000256" key="3">
    <source>
        <dbReference type="ARBA" id="ARBA00022777"/>
    </source>
</evidence>
<dbReference type="RefSeq" id="WP_232499619.1">
    <property type="nucleotide sequence ID" value="NZ_BAAANH010000008.1"/>
</dbReference>
<dbReference type="Pfam" id="PF02595">
    <property type="entry name" value="Gly_kinase"/>
    <property type="match status" value="1"/>
</dbReference>
<dbReference type="InterPro" id="IPR036129">
    <property type="entry name" value="Glycerate_kinase_sf"/>
</dbReference>
<evidence type="ECO:0000313" key="5">
    <source>
        <dbReference type="EMBL" id="GAA1769701.1"/>
    </source>
</evidence>
<evidence type="ECO:0000256" key="1">
    <source>
        <dbReference type="ARBA" id="ARBA00006284"/>
    </source>
</evidence>
<dbReference type="PANTHER" id="PTHR21599">
    <property type="entry name" value="GLYCERATE KINASE"/>
    <property type="match status" value="1"/>
</dbReference>
<dbReference type="GO" id="GO:0016301">
    <property type="term" value="F:kinase activity"/>
    <property type="evidence" value="ECO:0007669"/>
    <property type="project" value="UniProtKB-KW"/>
</dbReference>
<gene>
    <name evidence="5" type="ORF">GCM10009747_33570</name>
</gene>
<dbReference type="InterPro" id="IPR018193">
    <property type="entry name" value="Glyc_kinase_flavodox-like_fold"/>
</dbReference>
<dbReference type="Gene3D" id="3.90.1510.10">
    <property type="entry name" value="Glycerate kinase, domain 2"/>
    <property type="match status" value="1"/>
</dbReference>
<reference evidence="5 6" key="1">
    <citation type="journal article" date="2019" name="Int. J. Syst. Evol. Microbiol.">
        <title>The Global Catalogue of Microorganisms (GCM) 10K type strain sequencing project: providing services to taxonomists for standard genome sequencing and annotation.</title>
        <authorList>
            <consortium name="The Broad Institute Genomics Platform"/>
            <consortium name="The Broad Institute Genome Sequencing Center for Infectious Disease"/>
            <person name="Wu L."/>
            <person name="Ma J."/>
        </authorList>
    </citation>
    <scope>NUCLEOTIDE SEQUENCE [LARGE SCALE GENOMIC DNA]</scope>
    <source>
        <strain evidence="5 6">JCM 14319</strain>
    </source>
</reference>
<proteinExistence type="inferred from homology"/>
<dbReference type="Gene3D" id="3.40.50.10350">
    <property type="entry name" value="Glycerate kinase, domain 1"/>
    <property type="match status" value="1"/>
</dbReference>
<name>A0ABN2KYP8_9MICO</name>
<dbReference type="SUPFAM" id="SSF110738">
    <property type="entry name" value="Glycerate kinase I"/>
    <property type="match status" value="1"/>
</dbReference>
<organism evidence="5 6">
    <name type="scientific">Agromyces humatus</name>
    <dbReference type="NCBI Taxonomy" id="279573"/>
    <lineage>
        <taxon>Bacteria</taxon>
        <taxon>Bacillati</taxon>
        <taxon>Actinomycetota</taxon>
        <taxon>Actinomycetes</taxon>
        <taxon>Micrococcales</taxon>
        <taxon>Microbacteriaceae</taxon>
        <taxon>Agromyces</taxon>
    </lineage>
</organism>
<keyword evidence="6" id="KW-1185">Reference proteome</keyword>
<dbReference type="PIRSF" id="PIRSF006078">
    <property type="entry name" value="GlxK"/>
    <property type="match status" value="1"/>
</dbReference>
<dbReference type="NCBIfam" id="TIGR00045">
    <property type="entry name" value="glycerate kinase"/>
    <property type="match status" value="1"/>
</dbReference>
<comment type="similarity">
    <text evidence="1 4">Belongs to the glycerate kinase type-1 family.</text>
</comment>
<sequence length="390" mass="38519">MSPARGSAEPIRVVIAPDSFKGSIGAASAASALAEGWRSVRPDDEILLKPMADGGEGTLDAFDASVAGAERIPVTVSGPDDVMSDASWLLLPPTPEAPAGTGVIDLASTSGIELLGGHLRAWDAHTLGFGQAMRAALGYGVSRLVLGIGSSASTDGGMGALTALGARFMDAAGDPCAPGARGLTRLASVELSDLVPLPEAGVIVLSDVPNPLVGPTGAAAVFGPQKGLDPGCAEVVDAGLARLATLLGVDPASPGAGAAGGTGMALIAWGAQLLPGAAQVAEVIGLSNAVASATVVITGEGSYDGQSAAGKVPAFIVRLAAESGAATVLVAGRIAPDADLAPFAIAESLSRVAGSPAEAQRHAEHWLVEAGRRTALAFEHRPTSAMQTSA</sequence>
<dbReference type="EMBL" id="BAAANH010000008">
    <property type="protein sequence ID" value="GAA1769701.1"/>
    <property type="molecule type" value="Genomic_DNA"/>
</dbReference>
<evidence type="ECO:0000256" key="2">
    <source>
        <dbReference type="ARBA" id="ARBA00022679"/>
    </source>
</evidence>
<evidence type="ECO:0000256" key="4">
    <source>
        <dbReference type="PIRNR" id="PIRNR006078"/>
    </source>
</evidence>
<dbReference type="Proteomes" id="UP001500506">
    <property type="component" value="Unassembled WGS sequence"/>
</dbReference>
<dbReference type="InterPro" id="IPR018197">
    <property type="entry name" value="Glycerate_kinase_RE-like"/>
</dbReference>
<keyword evidence="3 4" id="KW-0418">Kinase</keyword>
<keyword evidence="2 4" id="KW-0808">Transferase</keyword>
<dbReference type="PANTHER" id="PTHR21599:SF0">
    <property type="entry name" value="GLYCERATE KINASE"/>
    <property type="match status" value="1"/>
</dbReference>
<accession>A0ABN2KYP8</accession>
<protein>
    <submittedName>
        <fullName evidence="5">Glycerate kinase</fullName>
    </submittedName>
</protein>
<evidence type="ECO:0000313" key="6">
    <source>
        <dbReference type="Proteomes" id="UP001500506"/>
    </source>
</evidence>